<dbReference type="PANTHER" id="PTHR43798:SF33">
    <property type="entry name" value="HYDROLASE, PUTATIVE (AFU_ORTHOLOGUE AFUA_2G14860)-RELATED"/>
    <property type="match status" value="1"/>
</dbReference>
<dbReference type="RefSeq" id="WP_058708154.1">
    <property type="nucleotide sequence ID" value="NZ_LDSI01000002.1"/>
</dbReference>
<dbReference type="GO" id="GO:0016787">
    <property type="term" value="F:hydrolase activity"/>
    <property type="evidence" value="ECO:0007669"/>
    <property type="project" value="UniProtKB-KW"/>
</dbReference>
<feature type="domain" description="AB hydrolase-1" evidence="1">
    <location>
        <begin position="41"/>
        <end position="306"/>
    </location>
</feature>
<keyword evidence="2" id="KW-0378">Hydrolase</keyword>
<protein>
    <submittedName>
        <fullName evidence="2">Alpha/beta hydrolase</fullName>
    </submittedName>
</protein>
<dbReference type="InterPro" id="IPR029058">
    <property type="entry name" value="AB_hydrolase_fold"/>
</dbReference>
<dbReference type="Pfam" id="PF00561">
    <property type="entry name" value="Abhydrolase_1"/>
    <property type="match status" value="1"/>
</dbReference>
<reference evidence="2 3" key="1">
    <citation type="journal article" date="2016" name="Front. Microbiol.">
        <title>Genomic Resource of Rice Seed Associated Bacteria.</title>
        <authorList>
            <person name="Midha S."/>
            <person name="Bansal K."/>
            <person name="Sharma S."/>
            <person name="Kumar N."/>
            <person name="Patil P.P."/>
            <person name="Chaudhry V."/>
            <person name="Patil P.B."/>
        </authorList>
    </citation>
    <scope>NUCLEOTIDE SEQUENCE [LARGE SCALE GENOMIC DNA]</scope>
    <source>
        <strain evidence="2 3">RSA13</strain>
    </source>
</reference>
<dbReference type="PANTHER" id="PTHR43798">
    <property type="entry name" value="MONOACYLGLYCEROL LIPASE"/>
    <property type="match status" value="1"/>
</dbReference>
<evidence type="ECO:0000259" key="1">
    <source>
        <dbReference type="Pfam" id="PF00561"/>
    </source>
</evidence>
<dbReference type="InterPro" id="IPR050266">
    <property type="entry name" value="AB_hydrolase_sf"/>
</dbReference>
<proteinExistence type="predicted"/>
<dbReference type="Gene3D" id="3.40.50.1820">
    <property type="entry name" value="alpha/beta hydrolase"/>
    <property type="match status" value="1"/>
</dbReference>
<sequence>MTNTPPLFSEAFAIPSDTRDISLWLRHRRRADTTDFDAAQTVLLMHGATFSSGSLFDTPLEGESFLDYLAAAGLDVWAVDVRGYGRASRLPSFSLPARENPLSARAETAVRDLGSAVDYVLAHHGLTQLNLIGMSWGGTVASLYTTRNSANVRRLTLIAPQWIQDGKYALDPGGEMGAWRDIDIDAVESRWLQAAPDNKKNSLICPGGFMQWARQTVNEEPDPVLRAQRKIRVSTGPIQDTRCYWAKNKGVYDPADIRVPVLLLHGEWDRDVPVNAIQDWFLRATGTPWKRWTEIGEATHMMVLEKNRRQVFELTRYFISQVLDM</sequence>
<accession>A0AB34VLC7</accession>
<gene>
    <name evidence="2" type="ORF">RSA13_02455</name>
</gene>
<dbReference type="EMBL" id="LDSI01000002">
    <property type="protein sequence ID" value="KTT01300.1"/>
    <property type="molecule type" value="Genomic_DNA"/>
</dbReference>
<dbReference type="SUPFAM" id="SSF53474">
    <property type="entry name" value="alpha/beta-Hydrolases"/>
    <property type="match status" value="1"/>
</dbReference>
<organism evidence="2 3">
    <name type="scientific">Pantoea stewartii</name>
    <dbReference type="NCBI Taxonomy" id="66269"/>
    <lineage>
        <taxon>Bacteria</taxon>
        <taxon>Pseudomonadati</taxon>
        <taxon>Pseudomonadota</taxon>
        <taxon>Gammaproteobacteria</taxon>
        <taxon>Enterobacterales</taxon>
        <taxon>Erwiniaceae</taxon>
        <taxon>Pantoea</taxon>
    </lineage>
</organism>
<dbReference type="Proteomes" id="UP000072520">
    <property type="component" value="Unassembled WGS sequence"/>
</dbReference>
<name>A0AB34VLC7_9GAMM</name>
<dbReference type="InterPro" id="IPR000073">
    <property type="entry name" value="AB_hydrolase_1"/>
</dbReference>
<evidence type="ECO:0000313" key="2">
    <source>
        <dbReference type="EMBL" id="KTT01300.1"/>
    </source>
</evidence>
<dbReference type="GO" id="GO:0016020">
    <property type="term" value="C:membrane"/>
    <property type="evidence" value="ECO:0007669"/>
    <property type="project" value="TreeGrafter"/>
</dbReference>
<dbReference type="AlphaFoldDB" id="A0AB34VLC7"/>
<comment type="caution">
    <text evidence="2">The sequence shown here is derived from an EMBL/GenBank/DDBJ whole genome shotgun (WGS) entry which is preliminary data.</text>
</comment>
<evidence type="ECO:0000313" key="3">
    <source>
        <dbReference type="Proteomes" id="UP000072520"/>
    </source>
</evidence>